<dbReference type="EMBL" id="QZEI01000066">
    <property type="protein sequence ID" value="RLV58548.1"/>
    <property type="molecule type" value="Genomic_DNA"/>
</dbReference>
<feature type="transmembrane region" description="Helical" evidence="1">
    <location>
        <begin position="35"/>
        <end position="59"/>
    </location>
</feature>
<organism evidence="3 4">
    <name type="scientific">Parashewanella curva</name>
    <dbReference type="NCBI Taxonomy" id="2338552"/>
    <lineage>
        <taxon>Bacteria</taxon>
        <taxon>Pseudomonadati</taxon>
        <taxon>Pseudomonadota</taxon>
        <taxon>Gammaproteobacteria</taxon>
        <taxon>Alteromonadales</taxon>
        <taxon>Shewanellaceae</taxon>
        <taxon>Parashewanella</taxon>
    </lineage>
</organism>
<accession>A0A3L8PVU8</accession>
<dbReference type="InterPro" id="IPR007168">
    <property type="entry name" value="Phageshock_PspC_N"/>
</dbReference>
<comment type="caution">
    <text evidence="3">The sequence shown here is derived from an EMBL/GenBank/DDBJ whole genome shotgun (WGS) entry which is preliminary data.</text>
</comment>
<keyword evidence="1" id="KW-1133">Transmembrane helix</keyword>
<dbReference type="AlphaFoldDB" id="A0A3L8PVU8"/>
<dbReference type="OrthoDB" id="6271554at2"/>
<proteinExistence type="predicted"/>
<evidence type="ECO:0000259" key="2">
    <source>
        <dbReference type="Pfam" id="PF04024"/>
    </source>
</evidence>
<dbReference type="RefSeq" id="WP_121840144.1">
    <property type="nucleotide sequence ID" value="NZ_ML014815.1"/>
</dbReference>
<name>A0A3L8PVU8_9GAMM</name>
<evidence type="ECO:0000256" key="1">
    <source>
        <dbReference type="SAM" id="Phobius"/>
    </source>
</evidence>
<keyword evidence="1" id="KW-0472">Membrane</keyword>
<dbReference type="Proteomes" id="UP000281474">
    <property type="component" value="Unassembled WGS sequence"/>
</dbReference>
<feature type="domain" description="Phage shock protein PspC N-terminal" evidence="2">
    <location>
        <begin position="10"/>
        <end position="61"/>
    </location>
</feature>
<gene>
    <name evidence="3" type="ORF">D5018_16780</name>
</gene>
<protein>
    <submittedName>
        <fullName evidence="3">PspC domain-containing protein</fullName>
    </submittedName>
</protein>
<dbReference type="Pfam" id="PF04024">
    <property type="entry name" value="PspC"/>
    <property type="match status" value="1"/>
</dbReference>
<evidence type="ECO:0000313" key="4">
    <source>
        <dbReference type="Proteomes" id="UP000281474"/>
    </source>
</evidence>
<sequence>MLDNIIKLLKSNRLIFGTATRVSERYCWPVLWTRVLWLLCAIFAPFFALLSYIVVAVVLPSDERR</sequence>
<keyword evidence="4" id="KW-1185">Reference proteome</keyword>
<reference evidence="3 4" key="1">
    <citation type="submission" date="2018-09" db="EMBL/GenBank/DDBJ databases">
        <title>Phylogeny of the Shewanellaceae, and recommendation for two new genera, Pseudoshewanella and Parashewanella.</title>
        <authorList>
            <person name="Wang G."/>
        </authorList>
    </citation>
    <scope>NUCLEOTIDE SEQUENCE [LARGE SCALE GENOMIC DNA]</scope>
    <source>
        <strain evidence="3 4">C51</strain>
    </source>
</reference>
<evidence type="ECO:0000313" key="3">
    <source>
        <dbReference type="EMBL" id="RLV58548.1"/>
    </source>
</evidence>
<keyword evidence="1" id="KW-0812">Transmembrane</keyword>